<dbReference type="EMBL" id="QVLS01000008">
    <property type="protein sequence ID" value="RFP78006.1"/>
    <property type="molecule type" value="Genomic_DNA"/>
</dbReference>
<keyword evidence="6" id="KW-0145">Chemotaxis</keyword>
<evidence type="ECO:0000256" key="4">
    <source>
        <dbReference type="ARBA" id="ARBA00022448"/>
    </source>
</evidence>
<reference evidence="11 12" key="1">
    <citation type="submission" date="2018-08" db="EMBL/GenBank/DDBJ databases">
        <title>Hydrogenophaga sp. LA-38 isolated from sludge.</title>
        <authorList>
            <person name="Im W.-T."/>
        </authorList>
    </citation>
    <scope>NUCLEOTIDE SEQUENCE [LARGE SCALE GENOMIC DNA]</scope>
    <source>
        <strain evidence="11 12">LA-38</strain>
    </source>
</reference>
<protein>
    <recommendedName>
        <fullName evidence="3">Flagellar FliJ protein</fullName>
    </recommendedName>
</protein>
<evidence type="ECO:0000256" key="8">
    <source>
        <dbReference type="ARBA" id="ARBA00022927"/>
    </source>
</evidence>
<keyword evidence="12" id="KW-1185">Reference proteome</keyword>
<organism evidence="11 12">
    <name type="scientific">Hydrogenophaga borbori</name>
    <dbReference type="NCBI Taxonomy" id="2294117"/>
    <lineage>
        <taxon>Bacteria</taxon>
        <taxon>Pseudomonadati</taxon>
        <taxon>Pseudomonadota</taxon>
        <taxon>Betaproteobacteria</taxon>
        <taxon>Burkholderiales</taxon>
        <taxon>Comamonadaceae</taxon>
        <taxon>Hydrogenophaga</taxon>
    </lineage>
</organism>
<name>A0A372EI14_9BURK</name>
<dbReference type="AlphaFoldDB" id="A0A372EI14"/>
<evidence type="ECO:0000256" key="10">
    <source>
        <dbReference type="ARBA" id="ARBA00023225"/>
    </source>
</evidence>
<proteinExistence type="inferred from homology"/>
<evidence type="ECO:0000256" key="2">
    <source>
        <dbReference type="ARBA" id="ARBA00010004"/>
    </source>
</evidence>
<evidence type="ECO:0000256" key="1">
    <source>
        <dbReference type="ARBA" id="ARBA00004413"/>
    </source>
</evidence>
<dbReference type="NCBIfam" id="TIGR02473">
    <property type="entry name" value="flagell_FliJ"/>
    <property type="match status" value="1"/>
</dbReference>
<dbReference type="Gene3D" id="1.10.287.1700">
    <property type="match status" value="1"/>
</dbReference>
<evidence type="ECO:0000256" key="9">
    <source>
        <dbReference type="ARBA" id="ARBA00023136"/>
    </source>
</evidence>
<dbReference type="InterPro" id="IPR053716">
    <property type="entry name" value="Flag_assembly_chemotaxis_eff"/>
</dbReference>
<keyword evidence="10" id="KW-1006">Bacterial flagellum protein export</keyword>
<comment type="similarity">
    <text evidence="2">Belongs to the FliJ family.</text>
</comment>
<keyword evidence="7" id="KW-1005">Bacterial flagellum biogenesis</keyword>
<sequence length="147" mass="16481">MNLRALEQVVRLREREQDRVGAVLAEQERTRQRFVASIERLGGLLDEAGASGAAPTASPGLSPALASNRGAYKLSVLDLADRHRHALAEHESRMDQTRLALHEAFRRREAVAQLHGRRVDEGERALQVAERKRTDDIAQTVWMRGRA</sequence>
<keyword evidence="5" id="KW-1003">Cell membrane</keyword>
<dbReference type="GO" id="GO:0044781">
    <property type="term" value="P:bacterial-type flagellum organization"/>
    <property type="evidence" value="ECO:0007669"/>
    <property type="project" value="UniProtKB-KW"/>
</dbReference>
<dbReference type="GO" id="GO:0071973">
    <property type="term" value="P:bacterial-type flagellum-dependent cell motility"/>
    <property type="evidence" value="ECO:0007669"/>
    <property type="project" value="InterPro"/>
</dbReference>
<keyword evidence="4" id="KW-0813">Transport</keyword>
<dbReference type="GO" id="GO:0005886">
    <property type="term" value="C:plasma membrane"/>
    <property type="evidence" value="ECO:0007669"/>
    <property type="project" value="UniProtKB-SubCell"/>
</dbReference>
<dbReference type="GO" id="GO:0015031">
    <property type="term" value="P:protein transport"/>
    <property type="evidence" value="ECO:0007669"/>
    <property type="project" value="UniProtKB-KW"/>
</dbReference>
<dbReference type="InterPro" id="IPR012823">
    <property type="entry name" value="Flagell_FliJ"/>
</dbReference>
<keyword evidence="9" id="KW-0472">Membrane</keyword>
<dbReference type="GO" id="GO:0006935">
    <property type="term" value="P:chemotaxis"/>
    <property type="evidence" value="ECO:0007669"/>
    <property type="project" value="UniProtKB-KW"/>
</dbReference>
<keyword evidence="11" id="KW-0969">Cilium</keyword>
<keyword evidence="11" id="KW-0966">Cell projection</keyword>
<dbReference type="Pfam" id="PF02050">
    <property type="entry name" value="FliJ"/>
    <property type="match status" value="1"/>
</dbReference>
<comment type="caution">
    <text evidence="11">The sequence shown here is derived from an EMBL/GenBank/DDBJ whole genome shotgun (WGS) entry which is preliminary data.</text>
</comment>
<evidence type="ECO:0000256" key="5">
    <source>
        <dbReference type="ARBA" id="ARBA00022475"/>
    </source>
</evidence>
<dbReference type="Proteomes" id="UP000261931">
    <property type="component" value="Unassembled WGS sequence"/>
</dbReference>
<comment type="subcellular location">
    <subcellularLocation>
        <location evidence="1">Cell membrane</location>
        <topology evidence="1">Peripheral membrane protein</topology>
        <orientation evidence="1">Cytoplasmic side</orientation>
    </subcellularLocation>
</comment>
<dbReference type="GO" id="GO:0009288">
    <property type="term" value="C:bacterial-type flagellum"/>
    <property type="evidence" value="ECO:0007669"/>
    <property type="project" value="InterPro"/>
</dbReference>
<evidence type="ECO:0000256" key="7">
    <source>
        <dbReference type="ARBA" id="ARBA00022795"/>
    </source>
</evidence>
<accession>A0A372EI14</accession>
<evidence type="ECO:0000313" key="12">
    <source>
        <dbReference type="Proteomes" id="UP000261931"/>
    </source>
</evidence>
<gene>
    <name evidence="11" type="primary">fliJ</name>
    <name evidence="11" type="ORF">DY262_14795</name>
</gene>
<evidence type="ECO:0000256" key="3">
    <source>
        <dbReference type="ARBA" id="ARBA00020392"/>
    </source>
</evidence>
<keyword evidence="11" id="KW-0282">Flagellum</keyword>
<keyword evidence="8" id="KW-0653">Protein transport</keyword>
<evidence type="ECO:0000256" key="6">
    <source>
        <dbReference type="ARBA" id="ARBA00022500"/>
    </source>
</evidence>
<dbReference type="RefSeq" id="WP_116959882.1">
    <property type="nucleotide sequence ID" value="NZ_QVLS01000008.1"/>
</dbReference>
<evidence type="ECO:0000313" key="11">
    <source>
        <dbReference type="EMBL" id="RFP78006.1"/>
    </source>
</evidence>